<dbReference type="EMBL" id="JBHMBS010000009">
    <property type="protein sequence ID" value="MFB9677935.1"/>
    <property type="molecule type" value="Genomic_DNA"/>
</dbReference>
<reference evidence="9 10" key="1">
    <citation type="submission" date="2024-09" db="EMBL/GenBank/DDBJ databases">
        <authorList>
            <person name="Sun Q."/>
            <person name="Mori K."/>
        </authorList>
    </citation>
    <scope>NUCLEOTIDE SEQUENCE [LARGE SCALE GENOMIC DNA]</scope>
    <source>
        <strain evidence="9 10">JCM 3028</strain>
    </source>
</reference>
<protein>
    <recommendedName>
        <fullName evidence="2">protein-glutamate O-methyltransferase</fullName>
        <ecNumber evidence="2">2.1.1.80</ecNumber>
    </recommendedName>
</protein>
<dbReference type="Proteomes" id="UP001589610">
    <property type="component" value="Unassembled WGS sequence"/>
</dbReference>
<dbReference type="CDD" id="cd00130">
    <property type="entry name" value="PAS"/>
    <property type="match status" value="1"/>
</dbReference>
<evidence type="ECO:0000256" key="2">
    <source>
        <dbReference type="ARBA" id="ARBA00012534"/>
    </source>
</evidence>
<evidence type="ECO:0000256" key="5">
    <source>
        <dbReference type="ARBA" id="ARBA00022691"/>
    </source>
</evidence>
<dbReference type="SMART" id="SM00138">
    <property type="entry name" value="MeTrc"/>
    <property type="match status" value="1"/>
</dbReference>
<dbReference type="EC" id="2.1.1.80" evidence="2"/>
<proteinExistence type="predicted"/>
<keyword evidence="4" id="KW-0808">Transferase</keyword>
<dbReference type="SUPFAM" id="SSF55785">
    <property type="entry name" value="PYP-like sensor domain (PAS domain)"/>
    <property type="match status" value="1"/>
</dbReference>
<dbReference type="Pfam" id="PF03705">
    <property type="entry name" value="CheR_N"/>
    <property type="match status" value="1"/>
</dbReference>
<dbReference type="RefSeq" id="WP_386158782.1">
    <property type="nucleotide sequence ID" value="NZ_JBHMBS010000009.1"/>
</dbReference>
<dbReference type="Gene3D" id="1.20.1480.30">
    <property type="entry name" value="Designed four-helix bundle protein"/>
    <property type="match status" value="1"/>
</dbReference>
<dbReference type="PROSITE" id="PS50112">
    <property type="entry name" value="PAS"/>
    <property type="match status" value="1"/>
</dbReference>
<dbReference type="InterPro" id="IPR050903">
    <property type="entry name" value="Bact_Chemotaxis_MeTrfase"/>
</dbReference>
<dbReference type="InterPro" id="IPR022642">
    <property type="entry name" value="CheR_C"/>
</dbReference>
<name>A0ABV5TIL1_9ACTN</name>
<dbReference type="Gene3D" id="1.10.155.10">
    <property type="entry name" value="Chemotaxis receptor methyltransferase CheR, N-terminal domain"/>
    <property type="match status" value="1"/>
</dbReference>
<dbReference type="InterPro" id="IPR013767">
    <property type="entry name" value="PAS_fold"/>
</dbReference>
<accession>A0ABV5TIL1</accession>
<evidence type="ECO:0000259" key="7">
    <source>
        <dbReference type="PROSITE" id="PS50112"/>
    </source>
</evidence>
<comment type="catalytic activity">
    <reaction evidence="1">
        <text>L-glutamyl-[protein] + S-adenosyl-L-methionine = [protein]-L-glutamate 5-O-methyl ester + S-adenosyl-L-homocysteine</text>
        <dbReference type="Rhea" id="RHEA:24452"/>
        <dbReference type="Rhea" id="RHEA-COMP:10208"/>
        <dbReference type="Rhea" id="RHEA-COMP:10311"/>
        <dbReference type="ChEBI" id="CHEBI:29973"/>
        <dbReference type="ChEBI" id="CHEBI:57856"/>
        <dbReference type="ChEBI" id="CHEBI:59789"/>
        <dbReference type="ChEBI" id="CHEBI:82795"/>
        <dbReference type="EC" id="2.1.1.80"/>
    </reaction>
</comment>
<dbReference type="InterPro" id="IPR036804">
    <property type="entry name" value="CheR_N_sf"/>
</dbReference>
<dbReference type="PROSITE" id="PS50123">
    <property type="entry name" value="CHER"/>
    <property type="match status" value="1"/>
</dbReference>
<sequence>MPGDEHEFDDLLLMLKETRGFDFTGYKRTTLMRRISRRLEALKLRDHGEYRDYLEMEPEEFNRLFDSLLINVTAFFRDPAAWQTLRETVIPSLLASKGPGKVVRIWSTGCATGEEAYSLAMVLAEELGMDEFRERVKIYATDLDQKALQTARAAVYGERQLADVPEELRRTYFEPVEAGFGFRRDLRRQLIFGRNDLTRDAPISRVDLLLARNTLMYFNSETQLSIVRRFHFALSDPGYLFLGKAEMLLNHGDRFEPVNLRMRLFKKIGSPPPGSRATWSPGAGVSRARPYVRHTVLQAAALATGPVAQIALDRSRNLALANSRAELLFNLNPRDIGRPFQDLEVSYRPVELRSVIEQVELDLRVTELQDVTWHRPNTPEPSVFDIAVVPLLEPGGELVGVGVNFHDVTRYRQLHDRLEQTNRELEHAYEELQSTNEELETTNEELQSTNEELETTNEELQSTNEELETMNEELQSTNDELQQINDTLNSRSDELKRATLLVSSVVRSLGDAVAVVDTDLRVLVWSPGAEELWGLRADEAIGCRLASLDIGLPVGELLARAQRMLEAEAEPGDGRGDGVTLDGVNRRGRPARLNVEFSRLHADDMSPHGVIMVMNLLRQDQQERD</sequence>
<evidence type="ECO:0000256" key="3">
    <source>
        <dbReference type="ARBA" id="ARBA00022603"/>
    </source>
</evidence>
<dbReference type="GO" id="GO:0008168">
    <property type="term" value="F:methyltransferase activity"/>
    <property type="evidence" value="ECO:0007669"/>
    <property type="project" value="UniProtKB-KW"/>
</dbReference>
<dbReference type="InterPro" id="IPR013656">
    <property type="entry name" value="PAS_4"/>
</dbReference>
<dbReference type="InterPro" id="IPR027417">
    <property type="entry name" value="P-loop_NTPase"/>
</dbReference>
<dbReference type="SUPFAM" id="SSF47757">
    <property type="entry name" value="Chemotaxis receptor methyltransferase CheR, N-terminal domain"/>
    <property type="match status" value="1"/>
</dbReference>
<keyword evidence="3 9" id="KW-0489">Methyltransferase</keyword>
<dbReference type="SUPFAM" id="SSF52540">
    <property type="entry name" value="P-loop containing nucleoside triphosphate hydrolases"/>
    <property type="match status" value="1"/>
</dbReference>
<dbReference type="Pfam" id="PF08448">
    <property type="entry name" value="PAS_4"/>
    <property type="match status" value="1"/>
</dbReference>
<comment type="caution">
    <text evidence="9">The sequence shown here is derived from an EMBL/GenBank/DDBJ whole genome shotgun (WGS) entry which is preliminary data.</text>
</comment>
<dbReference type="InterPro" id="IPR035965">
    <property type="entry name" value="PAS-like_dom_sf"/>
</dbReference>
<keyword evidence="5" id="KW-0949">S-adenosyl-L-methionine</keyword>
<dbReference type="Gene3D" id="3.40.50.150">
    <property type="entry name" value="Vaccinia Virus protein VP39"/>
    <property type="match status" value="1"/>
</dbReference>
<feature type="domain" description="CheR-type methyltransferase" evidence="8">
    <location>
        <begin position="1"/>
        <end position="268"/>
    </location>
</feature>
<dbReference type="PANTHER" id="PTHR24422">
    <property type="entry name" value="CHEMOTAXIS PROTEIN METHYLTRANSFERASE"/>
    <property type="match status" value="1"/>
</dbReference>
<evidence type="ECO:0000313" key="10">
    <source>
        <dbReference type="Proteomes" id="UP001589610"/>
    </source>
</evidence>
<dbReference type="SUPFAM" id="SSF53335">
    <property type="entry name" value="S-adenosyl-L-methionine-dependent methyltransferases"/>
    <property type="match status" value="1"/>
</dbReference>
<keyword evidence="10" id="KW-1185">Reference proteome</keyword>
<evidence type="ECO:0000259" key="8">
    <source>
        <dbReference type="PROSITE" id="PS50123"/>
    </source>
</evidence>
<gene>
    <name evidence="9" type="ORF">ACFFRH_20840</name>
</gene>
<dbReference type="InterPro" id="IPR022641">
    <property type="entry name" value="CheR_N"/>
</dbReference>
<organism evidence="9 10">
    <name type="scientific">Streptosporangium vulgare</name>
    <dbReference type="NCBI Taxonomy" id="46190"/>
    <lineage>
        <taxon>Bacteria</taxon>
        <taxon>Bacillati</taxon>
        <taxon>Actinomycetota</taxon>
        <taxon>Actinomycetes</taxon>
        <taxon>Streptosporangiales</taxon>
        <taxon>Streptosporangiaceae</taxon>
        <taxon>Streptosporangium</taxon>
    </lineage>
</organism>
<feature type="region of interest" description="Disordered" evidence="6">
    <location>
        <begin position="431"/>
        <end position="453"/>
    </location>
</feature>
<feature type="domain" description="PAS" evidence="7">
    <location>
        <begin position="498"/>
        <end position="542"/>
    </location>
</feature>
<evidence type="ECO:0000313" key="9">
    <source>
        <dbReference type="EMBL" id="MFB9677935.1"/>
    </source>
</evidence>
<dbReference type="InterPro" id="IPR000014">
    <property type="entry name" value="PAS"/>
</dbReference>
<dbReference type="Gene3D" id="3.30.450.20">
    <property type="entry name" value="PAS domain"/>
    <property type="match status" value="2"/>
</dbReference>
<dbReference type="GO" id="GO:0032259">
    <property type="term" value="P:methylation"/>
    <property type="evidence" value="ECO:0007669"/>
    <property type="project" value="UniProtKB-KW"/>
</dbReference>
<evidence type="ECO:0000256" key="4">
    <source>
        <dbReference type="ARBA" id="ARBA00022679"/>
    </source>
</evidence>
<dbReference type="PRINTS" id="PR00996">
    <property type="entry name" value="CHERMTFRASE"/>
</dbReference>
<evidence type="ECO:0000256" key="6">
    <source>
        <dbReference type="SAM" id="MobiDB-lite"/>
    </source>
</evidence>
<dbReference type="InterPro" id="IPR000780">
    <property type="entry name" value="CheR_MeTrfase"/>
</dbReference>
<dbReference type="Pfam" id="PF00989">
    <property type="entry name" value="PAS"/>
    <property type="match status" value="1"/>
</dbReference>
<dbReference type="Pfam" id="PF01739">
    <property type="entry name" value="CheR"/>
    <property type="match status" value="1"/>
</dbReference>
<dbReference type="PANTHER" id="PTHR24422:SF10">
    <property type="entry name" value="CHEMOTAXIS PROTEIN METHYLTRANSFERASE 2"/>
    <property type="match status" value="1"/>
</dbReference>
<dbReference type="SMART" id="SM00091">
    <property type="entry name" value="PAS"/>
    <property type="match status" value="2"/>
</dbReference>
<dbReference type="InterPro" id="IPR029063">
    <property type="entry name" value="SAM-dependent_MTases_sf"/>
</dbReference>
<evidence type="ECO:0000256" key="1">
    <source>
        <dbReference type="ARBA" id="ARBA00001541"/>
    </source>
</evidence>